<keyword evidence="3 6" id="KW-1133">Transmembrane helix</keyword>
<dbReference type="Pfam" id="PF01694">
    <property type="entry name" value="Rhomboid"/>
    <property type="match status" value="1"/>
</dbReference>
<sequence>MASVSLDPDASAQLRRVALTVGVLLVLMWAALFANIVSGGWLTAHVGIRPRRAVGLVGIPFAPFLHTGVAHLATSSLAFALLSAITIARHGLREYALVSFAIVALGGAGTWAVGRDVPHLGASGWMAGLLGFLLVVGVRQVGCQRGCPPRRIDCSLSTLQDLAVAGCALFVSSSLLWGRAPAEAGVSSWELHACSFTVGCVAGEVQARHILRLEAEEDGGVPARDTGRRRRSSQRSSRGDEAPRVPRGSNGASHGRPADGAGACAARLEEGDATLRAARHHRAAREWSQLRHEAGAAEDDRLSSEAERHRGVTGLEPEADEGQHGGRGAAVVGLAAAGAAAPGSWAAMVHPQGPRAAQLE</sequence>
<dbReference type="GO" id="GO:0016020">
    <property type="term" value="C:membrane"/>
    <property type="evidence" value="ECO:0007669"/>
    <property type="project" value="UniProtKB-SubCell"/>
</dbReference>
<keyword evidence="2 6" id="KW-0812">Transmembrane</keyword>
<organism evidence="8 9">
    <name type="scientific">Diacronema lutheri</name>
    <name type="common">Unicellular marine alga</name>
    <name type="synonym">Monochrysis lutheri</name>
    <dbReference type="NCBI Taxonomy" id="2081491"/>
    <lineage>
        <taxon>Eukaryota</taxon>
        <taxon>Haptista</taxon>
        <taxon>Haptophyta</taxon>
        <taxon>Pavlovophyceae</taxon>
        <taxon>Pavlovales</taxon>
        <taxon>Pavlovaceae</taxon>
        <taxon>Diacronema</taxon>
    </lineage>
</organism>
<comment type="subcellular location">
    <subcellularLocation>
        <location evidence="1">Membrane</location>
        <topology evidence="1">Multi-pass membrane protein</topology>
    </subcellularLocation>
</comment>
<dbReference type="AlphaFoldDB" id="A0A8J6C7S6"/>
<dbReference type="InterPro" id="IPR022764">
    <property type="entry name" value="Peptidase_S54_rhomboid_dom"/>
</dbReference>
<feature type="transmembrane region" description="Helical" evidence="6">
    <location>
        <begin position="120"/>
        <end position="138"/>
    </location>
</feature>
<evidence type="ECO:0000256" key="1">
    <source>
        <dbReference type="ARBA" id="ARBA00004141"/>
    </source>
</evidence>
<feature type="transmembrane region" description="Helical" evidence="6">
    <location>
        <begin position="64"/>
        <end position="88"/>
    </location>
</feature>
<name>A0A8J6C7S6_DIALT</name>
<feature type="transmembrane region" description="Helical" evidence="6">
    <location>
        <begin position="95"/>
        <end position="114"/>
    </location>
</feature>
<evidence type="ECO:0000256" key="6">
    <source>
        <dbReference type="SAM" id="Phobius"/>
    </source>
</evidence>
<feature type="domain" description="Peptidase S54 rhomboid" evidence="7">
    <location>
        <begin position="61"/>
        <end position="203"/>
    </location>
</feature>
<reference evidence="8" key="1">
    <citation type="submission" date="2021-05" db="EMBL/GenBank/DDBJ databases">
        <title>The genome of the haptophyte Pavlova lutheri (Diacronema luteri, Pavlovales) - a model for lipid biosynthesis in eukaryotic algae.</title>
        <authorList>
            <person name="Hulatt C.J."/>
            <person name="Posewitz M.C."/>
        </authorList>
    </citation>
    <scope>NUCLEOTIDE SEQUENCE</scope>
    <source>
        <strain evidence="8">NIVA-4/92</strain>
    </source>
</reference>
<evidence type="ECO:0000259" key="7">
    <source>
        <dbReference type="Pfam" id="PF01694"/>
    </source>
</evidence>
<accession>A0A8J6C7S6</accession>
<feature type="region of interest" description="Disordered" evidence="5">
    <location>
        <begin position="284"/>
        <end position="326"/>
    </location>
</feature>
<dbReference type="Gene3D" id="1.20.1540.10">
    <property type="entry name" value="Rhomboid-like"/>
    <property type="match status" value="1"/>
</dbReference>
<dbReference type="SUPFAM" id="SSF144091">
    <property type="entry name" value="Rhomboid-like"/>
    <property type="match status" value="1"/>
</dbReference>
<comment type="caution">
    <text evidence="8">The sequence shown here is derived from an EMBL/GenBank/DDBJ whole genome shotgun (WGS) entry which is preliminary data.</text>
</comment>
<evidence type="ECO:0000256" key="4">
    <source>
        <dbReference type="ARBA" id="ARBA00023136"/>
    </source>
</evidence>
<evidence type="ECO:0000256" key="3">
    <source>
        <dbReference type="ARBA" id="ARBA00022989"/>
    </source>
</evidence>
<proteinExistence type="predicted"/>
<evidence type="ECO:0000313" key="9">
    <source>
        <dbReference type="Proteomes" id="UP000751190"/>
    </source>
</evidence>
<dbReference type="EMBL" id="JAGTXO010000018">
    <property type="protein sequence ID" value="KAG8463044.1"/>
    <property type="molecule type" value="Genomic_DNA"/>
</dbReference>
<keyword evidence="9" id="KW-1185">Reference proteome</keyword>
<gene>
    <name evidence="8" type="ORF">KFE25_001817</name>
</gene>
<feature type="transmembrane region" description="Helical" evidence="6">
    <location>
        <begin position="21"/>
        <end position="44"/>
    </location>
</feature>
<protein>
    <recommendedName>
        <fullName evidence="7">Peptidase S54 rhomboid domain-containing protein</fullName>
    </recommendedName>
</protein>
<feature type="compositionally biased region" description="Basic and acidic residues" evidence="5">
    <location>
        <begin position="284"/>
        <end position="310"/>
    </location>
</feature>
<dbReference type="InterPro" id="IPR035952">
    <property type="entry name" value="Rhomboid-like_sf"/>
</dbReference>
<evidence type="ECO:0000256" key="5">
    <source>
        <dbReference type="SAM" id="MobiDB-lite"/>
    </source>
</evidence>
<evidence type="ECO:0000256" key="2">
    <source>
        <dbReference type="ARBA" id="ARBA00022692"/>
    </source>
</evidence>
<dbReference type="GO" id="GO:0004252">
    <property type="term" value="F:serine-type endopeptidase activity"/>
    <property type="evidence" value="ECO:0007669"/>
    <property type="project" value="InterPro"/>
</dbReference>
<dbReference type="Proteomes" id="UP000751190">
    <property type="component" value="Unassembled WGS sequence"/>
</dbReference>
<keyword evidence="4 6" id="KW-0472">Membrane</keyword>
<evidence type="ECO:0000313" key="8">
    <source>
        <dbReference type="EMBL" id="KAG8463044.1"/>
    </source>
</evidence>
<feature type="region of interest" description="Disordered" evidence="5">
    <location>
        <begin position="218"/>
        <end position="261"/>
    </location>
</feature>